<protein>
    <submittedName>
        <fullName evidence="4">BZIP domain-containing protein</fullName>
    </submittedName>
</protein>
<accession>A0A0K0FYL8</accession>
<name>A0A0K0FYL8_STRVS</name>
<dbReference type="GO" id="GO:0003700">
    <property type="term" value="F:DNA-binding transcription factor activity"/>
    <property type="evidence" value="ECO:0007669"/>
    <property type="project" value="InterPro"/>
</dbReference>
<reference evidence="4" key="2">
    <citation type="submission" date="2015-08" db="UniProtKB">
        <authorList>
            <consortium name="WormBaseParasite"/>
        </authorList>
    </citation>
    <scope>IDENTIFICATION</scope>
</reference>
<dbReference type="AlphaFoldDB" id="A0A0K0FYL8"/>
<feature type="domain" description="BZIP" evidence="2">
    <location>
        <begin position="12"/>
        <end position="62"/>
    </location>
</feature>
<proteinExistence type="predicted"/>
<organism evidence="3 4">
    <name type="scientific">Strongyloides venezuelensis</name>
    <name type="common">Threadworm</name>
    <dbReference type="NCBI Taxonomy" id="75913"/>
    <lineage>
        <taxon>Eukaryota</taxon>
        <taxon>Metazoa</taxon>
        <taxon>Ecdysozoa</taxon>
        <taxon>Nematoda</taxon>
        <taxon>Chromadorea</taxon>
        <taxon>Rhabditida</taxon>
        <taxon>Tylenchina</taxon>
        <taxon>Panagrolaimomorpha</taxon>
        <taxon>Strongyloidoidea</taxon>
        <taxon>Strongyloididae</taxon>
        <taxon>Strongyloides</taxon>
    </lineage>
</organism>
<dbReference type="Pfam" id="PF00170">
    <property type="entry name" value="bZIP_1"/>
    <property type="match status" value="1"/>
</dbReference>
<dbReference type="InterPro" id="IPR004827">
    <property type="entry name" value="bZIP"/>
</dbReference>
<evidence type="ECO:0000313" key="3">
    <source>
        <dbReference type="Proteomes" id="UP000035680"/>
    </source>
</evidence>
<feature type="region of interest" description="Disordered" evidence="1">
    <location>
        <begin position="1"/>
        <end position="25"/>
    </location>
</feature>
<dbReference type="STRING" id="75913.A0A0K0FYL8"/>
<dbReference type="PROSITE" id="PS50217">
    <property type="entry name" value="BZIP"/>
    <property type="match status" value="1"/>
</dbReference>
<dbReference type="Proteomes" id="UP000035680">
    <property type="component" value="Unassembled WGS sequence"/>
</dbReference>
<dbReference type="SMART" id="SM00338">
    <property type="entry name" value="BRLZ"/>
    <property type="match status" value="1"/>
</dbReference>
<keyword evidence="3" id="KW-1185">Reference proteome</keyword>
<dbReference type="Gene3D" id="1.20.5.170">
    <property type="match status" value="1"/>
</dbReference>
<evidence type="ECO:0000313" key="4">
    <source>
        <dbReference type="WBParaSite" id="SVE_1754500.1"/>
    </source>
</evidence>
<reference evidence="3" key="1">
    <citation type="submission" date="2014-07" db="EMBL/GenBank/DDBJ databases">
        <authorList>
            <person name="Martin A.A"/>
            <person name="De Silva N."/>
        </authorList>
    </citation>
    <scope>NUCLEOTIDE SEQUENCE</scope>
</reference>
<evidence type="ECO:0000256" key="1">
    <source>
        <dbReference type="SAM" id="MobiDB-lite"/>
    </source>
</evidence>
<dbReference type="InterPro" id="IPR046347">
    <property type="entry name" value="bZIP_sf"/>
</dbReference>
<evidence type="ECO:0000259" key="2">
    <source>
        <dbReference type="PROSITE" id="PS50217"/>
    </source>
</evidence>
<sequence length="283" mass="32834">MMKVSLNNLTEQQKRDLRRLNNKKAAQRCRERKVAKVKKLESDVNSRNEIIESLKIELERYKSSCQLMANYLLSQGVDLRSIGISEDIIYGKSIITQNSGEINENSEIPMEKNAITTSYTQTYSVIKDYSNVKQEYINDNQYQYQQGSANIYNTMVNKNNQMAGDDFYQAISNNYDREVSEKYINCEVSKIHIDDRVSVNHSYNENINDTFVRPSNFTVMSGRQKIERPSGFNFNMENLTNEKIYLPLDIVTPQMPLFMDESLMSDYLSSEVHTSNVNNYTCN</sequence>
<dbReference type="CDD" id="cd14686">
    <property type="entry name" value="bZIP"/>
    <property type="match status" value="1"/>
</dbReference>
<dbReference type="SUPFAM" id="SSF57959">
    <property type="entry name" value="Leucine zipper domain"/>
    <property type="match status" value="1"/>
</dbReference>
<feature type="compositionally biased region" description="Polar residues" evidence="1">
    <location>
        <begin position="1"/>
        <end position="11"/>
    </location>
</feature>
<dbReference type="WBParaSite" id="SVE_1754500.1">
    <property type="protein sequence ID" value="SVE_1754500.1"/>
    <property type="gene ID" value="SVE_1754500"/>
</dbReference>